<dbReference type="EMBL" id="CAJNNW010000913">
    <property type="protein sequence ID" value="CAE8632437.1"/>
    <property type="molecule type" value="Genomic_DNA"/>
</dbReference>
<feature type="region of interest" description="Disordered" evidence="1">
    <location>
        <begin position="70"/>
        <end position="93"/>
    </location>
</feature>
<proteinExistence type="predicted"/>
<reference evidence="3" key="1">
    <citation type="submission" date="2021-02" db="EMBL/GenBank/DDBJ databases">
        <authorList>
            <person name="Dougan E. K."/>
            <person name="Rhodes N."/>
            <person name="Thang M."/>
            <person name="Chan C."/>
        </authorList>
    </citation>
    <scope>NUCLEOTIDE SEQUENCE</scope>
</reference>
<sequence>MSPHLSRMWLLASWASTLILFLSVGASGRQFVASPTEEAAEEQVVANPPEEVAEEAGELVTRTFDWDGSQEVSSRLHQMGDEPKEDAAKPPPRQLDEALQARRVEALAPGQGQSAFGGNLLDSLWDRQEYRRARFNLTADPGEHSCFSGFKSMFRNTNRCQGWQREYPAQGGNQTFLNTGQVRYASFTLAEVVGDHINVWLEDDSSDLHRSVTIKAAQIYANTLGVKELQPVAESKSWMDHQCKVFGAMPFMYTCSDRINILVQKCGMSNAWVIPSDFLHNYPKPADNTSQANFDIVFYMCQELIDQNPNPYSAATTFAHELAHVIQGGFGHSFYPMIEGGATWLEGSLLRLPPRPMCFGWGFQDWNEILAAHIYATTKPENARKFYQIHAMLLTYLSQKELLGDAATSSLQNYETFDSVNIPWGRGAYDYFLANLGKGSPSRFSPVQLDVADVFHPFGTVLLDFRIAMAAQCIAEEARRPSEVRYLMPAHLRDQPFWDCSTFQTFWSSSNSSDPDAMNVTFVDSASSQLHYGGAAIFRLAMPQGATISVAANADPRIRTKVLAAGDSSGAFAAEVRELRPGGNTTFGGGARELFVVQVNVDPEGETVSLHDAKGLWKRSSYGCSQGCRGQAWTNAVANESYPPNARTSLRSRLVRLPNTTNVSLHFLAKWHLEAEISDNETLLGCGIRGYDGVQIRVHVYHDADAATSSSHKDGYKVKVLQPDGGYGHLAGGQKALGAFINADLLVPLANHTCDDLAGYTGKSAPGGFHWQNFTLAAEAGLTVRIEVIFSSDGSEAFEGFWLTNFEIQADGVVLLSDAADVDQAANNSLYEHHILASPTAGSVGKYDGIPVAVQYPEGYKADLGVSKKKLTISAPWSARWSESPTDPVAAQPRAYLGWSYSAPSSNVATARLHPWQEACLQLEAPFPGHLDTATLFALVDKVGIGVVTLVARSAIPPYADLGGGAVKSASEGVSDPGAHRFRLGAKWGPELQKGEAFFLCVGTGEVKSLQYDGEGLQPFLHLPLTEVNSSGNVGKTGWTVLRGNSTNVENVSDPWQGHTLSLRAEFMHSLPATTTTTPAAAAVAAAAVAAAAATTETQALSGAAGLRALTVAAAVLAAVSETAHRNS</sequence>
<feature type="signal peptide" evidence="2">
    <location>
        <begin position="1"/>
        <end position="28"/>
    </location>
</feature>
<comment type="caution">
    <text evidence="3">The sequence shown here is derived from an EMBL/GenBank/DDBJ whole genome shotgun (WGS) entry which is preliminary data.</text>
</comment>
<accession>A0A813H3Y8</accession>
<keyword evidence="2" id="KW-0732">Signal</keyword>
<organism evidence="3 4">
    <name type="scientific">Polarella glacialis</name>
    <name type="common">Dinoflagellate</name>
    <dbReference type="NCBI Taxonomy" id="89957"/>
    <lineage>
        <taxon>Eukaryota</taxon>
        <taxon>Sar</taxon>
        <taxon>Alveolata</taxon>
        <taxon>Dinophyceae</taxon>
        <taxon>Suessiales</taxon>
        <taxon>Suessiaceae</taxon>
        <taxon>Polarella</taxon>
    </lineage>
</organism>
<evidence type="ECO:0000313" key="4">
    <source>
        <dbReference type="Proteomes" id="UP000626109"/>
    </source>
</evidence>
<dbReference type="Proteomes" id="UP000626109">
    <property type="component" value="Unassembled WGS sequence"/>
</dbReference>
<evidence type="ECO:0000256" key="2">
    <source>
        <dbReference type="SAM" id="SignalP"/>
    </source>
</evidence>
<evidence type="ECO:0000313" key="3">
    <source>
        <dbReference type="EMBL" id="CAE8632437.1"/>
    </source>
</evidence>
<gene>
    <name evidence="3" type="ORF">PGLA2088_LOCUS1210</name>
</gene>
<dbReference type="AlphaFoldDB" id="A0A813H3Y8"/>
<evidence type="ECO:0000256" key="1">
    <source>
        <dbReference type="SAM" id="MobiDB-lite"/>
    </source>
</evidence>
<name>A0A813H3Y8_POLGL</name>
<feature type="chain" id="PRO_5033060540" evidence="2">
    <location>
        <begin position="29"/>
        <end position="1128"/>
    </location>
</feature>
<feature type="compositionally biased region" description="Basic and acidic residues" evidence="1">
    <location>
        <begin position="78"/>
        <end position="93"/>
    </location>
</feature>
<protein>
    <submittedName>
        <fullName evidence="3">Uncharacterized protein</fullName>
    </submittedName>
</protein>